<gene>
    <name evidence="1" type="ORF">AVDCRST_MAG33-955</name>
</gene>
<organism evidence="1">
    <name type="scientific">uncultured Thermomicrobiales bacterium</name>
    <dbReference type="NCBI Taxonomy" id="1645740"/>
    <lineage>
        <taxon>Bacteria</taxon>
        <taxon>Pseudomonadati</taxon>
        <taxon>Thermomicrobiota</taxon>
        <taxon>Thermomicrobia</taxon>
        <taxon>Thermomicrobiales</taxon>
        <taxon>environmental samples</taxon>
    </lineage>
</organism>
<proteinExistence type="predicted"/>
<dbReference type="EMBL" id="CADCWK010000086">
    <property type="protein sequence ID" value="CAA9551878.1"/>
    <property type="molecule type" value="Genomic_DNA"/>
</dbReference>
<sequence>MTASQDRTLSSPFVRLRLLSSCALDVGSRSPICPSTARYPPSDRERVMFR</sequence>
<reference evidence="1" key="1">
    <citation type="submission" date="2020-02" db="EMBL/GenBank/DDBJ databases">
        <authorList>
            <person name="Meier V. D."/>
        </authorList>
    </citation>
    <scope>NUCLEOTIDE SEQUENCE</scope>
    <source>
        <strain evidence="1">AVDCRST_MAG33</strain>
    </source>
</reference>
<protein>
    <submittedName>
        <fullName evidence="1">Uncharacterized protein</fullName>
    </submittedName>
</protein>
<dbReference type="AlphaFoldDB" id="A0A6J4UIL4"/>
<accession>A0A6J4UIL4</accession>
<evidence type="ECO:0000313" key="1">
    <source>
        <dbReference type="EMBL" id="CAA9551878.1"/>
    </source>
</evidence>
<name>A0A6J4UIL4_9BACT</name>